<dbReference type="eggNOG" id="COG2212">
    <property type="taxonomic scope" value="Bacteria"/>
</dbReference>
<evidence type="ECO:0000313" key="10">
    <source>
        <dbReference type="Proteomes" id="UP000000719"/>
    </source>
</evidence>
<dbReference type="AlphaFoldDB" id="B8CXE2"/>
<keyword evidence="10" id="KW-1185">Reference proteome</keyword>
<dbReference type="PANTHER" id="PTHR34702:SF1">
    <property type="entry name" value="NA(+)_H(+) ANTIPORTER SUBUNIT F"/>
    <property type="match status" value="1"/>
</dbReference>
<comment type="subcellular location">
    <subcellularLocation>
        <location evidence="1">Cell membrane</location>
        <topology evidence="1">Multi-pass membrane protein</topology>
    </subcellularLocation>
</comment>
<accession>B8CXE2</accession>
<dbReference type="Proteomes" id="UP000000719">
    <property type="component" value="Chromosome"/>
</dbReference>
<feature type="transmembrane region" description="Helical" evidence="8">
    <location>
        <begin position="60"/>
        <end position="78"/>
    </location>
</feature>
<keyword evidence="6 8" id="KW-1133">Transmembrane helix</keyword>
<evidence type="ECO:0000256" key="4">
    <source>
        <dbReference type="ARBA" id="ARBA00022475"/>
    </source>
</evidence>
<evidence type="ECO:0000256" key="1">
    <source>
        <dbReference type="ARBA" id="ARBA00004651"/>
    </source>
</evidence>
<proteinExistence type="inferred from homology"/>
<dbReference type="EMBL" id="CP001098">
    <property type="protein sequence ID" value="ACL69961.1"/>
    <property type="molecule type" value="Genomic_DNA"/>
</dbReference>
<keyword evidence="3" id="KW-0813">Transport</keyword>
<dbReference type="PANTHER" id="PTHR34702">
    <property type="entry name" value="NA(+)/H(+) ANTIPORTER SUBUNIT F1"/>
    <property type="match status" value="1"/>
</dbReference>
<keyword evidence="5 8" id="KW-0812">Transmembrane</keyword>
<name>B8CXE2_HALOH</name>
<evidence type="ECO:0000313" key="9">
    <source>
        <dbReference type="EMBL" id="ACL69961.1"/>
    </source>
</evidence>
<evidence type="ECO:0000256" key="5">
    <source>
        <dbReference type="ARBA" id="ARBA00022692"/>
    </source>
</evidence>
<evidence type="ECO:0000256" key="2">
    <source>
        <dbReference type="ARBA" id="ARBA00009212"/>
    </source>
</evidence>
<evidence type="ECO:0000256" key="7">
    <source>
        <dbReference type="ARBA" id="ARBA00023136"/>
    </source>
</evidence>
<evidence type="ECO:0000256" key="3">
    <source>
        <dbReference type="ARBA" id="ARBA00022448"/>
    </source>
</evidence>
<dbReference type="STRING" id="373903.Hore_12110"/>
<dbReference type="RefSeq" id="WP_012636145.1">
    <property type="nucleotide sequence ID" value="NC_011899.1"/>
</dbReference>
<dbReference type="KEGG" id="hor:Hore_12110"/>
<organism evidence="9 10">
    <name type="scientific">Halothermothrix orenii (strain H 168 / OCM 544 / DSM 9562)</name>
    <dbReference type="NCBI Taxonomy" id="373903"/>
    <lineage>
        <taxon>Bacteria</taxon>
        <taxon>Bacillati</taxon>
        <taxon>Bacillota</taxon>
        <taxon>Clostridia</taxon>
        <taxon>Halanaerobiales</taxon>
        <taxon>Halothermotrichaceae</taxon>
        <taxon>Halothermothrix</taxon>
    </lineage>
</organism>
<evidence type="ECO:0000256" key="8">
    <source>
        <dbReference type="SAM" id="Phobius"/>
    </source>
</evidence>
<gene>
    <name evidence="9" type="ordered locus">Hore_12110</name>
</gene>
<dbReference type="Pfam" id="PF04066">
    <property type="entry name" value="MrpF_PhaF"/>
    <property type="match status" value="1"/>
</dbReference>
<protein>
    <submittedName>
        <fullName evidence="9">Multiple resistance and pH regulation protein F</fullName>
    </submittedName>
</protein>
<sequence>MIIFMSIFLSLLAIMCLYRVIVGPTIPDRLIAADSIGVLLSMVILMVGLYFNIEILIDVVLAYAVLLFVDVLIFAKYFEHKELFK</sequence>
<reference evidence="9 10" key="1">
    <citation type="journal article" date="2009" name="PLoS ONE">
        <title>Genome analysis of the anaerobic thermohalophilic bacterium Halothermothrix orenii.</title>
        <authorList>
            <person name="Mavromatis K."/>
            <person name="Ivanova N."/>
            <person name="Anderson I."/>
            <person name="Lykidis A."/>
            <person name="Hooper S.D."/>
            <person name="Sun H."/>
            <person name="Kunin V."/>
            <person name="Lapidus A."/>
            <person name="Hugenholtz P."/>
            <person name="Patel B."/>
            <person name="Kyrpides N.C."/>
        </authorList>
    </citation>
    <scope>NUCLEOTIDE SEQUENCE [LARGE SCALE GENOMIC DNA]</scope>
    <source>
        <strain evidence="10">H 168 / OCM 544 / DSM 9562</strain>
    </source>
</reference>
<keyword evidence="4" id="KW-1003">Cell membrane</keyword>
<comment type="similarity">
    <text evidence="2">Belongs to the CPA3 antiporters (TC 2.A.63) subunit F family.</text>
</comment>
<dbReference type="GO" id="GO:0005886">
    <property type="term" value="C:plasma membrane"/>
    <property type="evidence" value="ECO:0007669"/>
    <property type="project" value="UniProtKB-SubCell"/>
</dbReference>
<dbReference type="HOGENOM" id="CLU_125825_2_2_9"/>
<feature type="transmembrane region" description="Helical" evidence="8">
    <location>
        <begin position="32"/>
        <end position="53"/>
    </location>
</feature>
<evidence type="ECO:0000256" key="6">
    <source>
        <dbReference type="ARBA" id="ARBA00022989"/>
    </source>
</evidence>
<dbReference type="InterPro" id="IPR007208">
    <property type="entry name" value="MrpF/PhaF-like"/>
</dbReference>
<dbReference type="OrthoDB" id="9799958at2"/>
<keyword evidence="7 8" id="KW-0472">Membrane</keyword>
<dbReference type="GO" id="GO:0015385">
    <property type="term" value="F:sodium:proton antiporter activity"/>
    <property type="evidence" value="ECO:0007669"/>
    <property type="project" value="TreeGrafter"/>
</dbReference>